<name>A0A7S5DRT5_RHIRH</name>
<dbReference type="GO" id="GO:0032259">
    <property type="term" value="P:methylation"/>
    <property type="evidence" value="ECO:0007669"/>
    <property type="project" value="UniProtKB-KW"/>
</dbReference>
<protein>
    <submittedName>
        <fullName evidence="2">Methyltransferase domain protein</fullName>
    </submittedName>
</protein>
<keyword evidence="2" id="KW-0489">Methyltransferase</keyword>
<dbReference type="AlphaFoldDB" id="A0A7S5DRT5"/>
<reference evidence="2" key="1">
    <citation type="submission" date="2018-12" db="EMBL/GenBank/DDBJ databases">
        <title>Three Rhizobium rhizogenes strains isolated from the same crown gall tumor carry diverse plasmids.</title>
        <authorList>
            <person name="Pulawska J."/>
            <person name="Kuzmanovic N."/>
        </authorList>
    </citation>
    <scope>NUCLEOTIDE SEQUENCE</scope>
    <source>
        <strain evidence="2">C6.5</strain>
        <plasmid evidence="2">pC6.5b</plasmid>
    </source>
</reference>
<accession>A0A7S5DRT5</accession>
<organism evidence="2">
    <name type="scientific">Rhizobium rhizogenes</name>
    <name type="common">Agrobacterium rhizogenes</name>
    <dbReference type="NCBI Taxonomy" id="359"/>
    <lineage>
        <taxon>Bacteria</taxon>
        <taxon>Pseudomonadati</taxon>
        <taxon>Pseudomonadota</taxon>
        <taxon>Alphaproteobacteria</taxon>
        <taxon>Hyphomicrobiales</taxon>
        <taxon>Rhizobiaceae</taxon>
        <taxon>Rhizobium/Agrobacterium group</taxon>
        <taxon>Rhizobium</taxon>
    </lineage>
</organism>
<keyword evidence="2" id="KW-0614">Plasmid</keyword>
<sequence>MDHEMTAVPNRKNNYRGLLPTLSAEHEHLGGNIKYGDPFTHCPSALKYLVSRFAIRSALDIGSGTGYAADFLHKQGVGVLAVDGLRENVLKAVYPTLLHDLTLSPIQCSVDFVFCQEVVEHIREEHLGNVLSSLCCGKIIVMTHGLPGQRGHHHVNLQPPKYWIDHLEDRGCGLLAEDTDRIRQLAALDGASFMRDTALVFANYARY</sequence>
<geneLocation type="plasmid" evidence="2">
    <name>pC6.5b</name>
</geneLocation>
<feature type="domain" description="Methyltransferase type 11" evidence="1">
    <location>
        <begin position="59"/>
        <end position="124"/>
    </location>
</feature>
<evidence type="ECO:0000313" key="2">
    <source>
        <dbReference type="EMBL" id="QCL10256.1"/>
    </source>
</evidence>
<keyword evidence="2" id="KW-0808">Transferase</keyword>
<dbReference type="EMBL" id="MK318987">
    <property type="protein sequence ID" value="QCL10256.1"/>
    <property type="molecule type" value="Genomic_DNA"/>
</dbReference>
<proteinExistence type="predicted"/>
<dbReference type="Pfam" id="PF08241">
    <property type="entry name" value="Methyltransf_11"/>
    <property type="match status" value="1"/>
</dbReference>
<dbReference type="InterPro" id="IPR029063">
    <property type="entry name" value="SAM-dependent_MTases_sf"/>
</dbReference>
<dbReference type="InterPro" id="IPR013216">
    <property type="entry name" value="Methyltransf_11"/>
</dbReference>
<dbReference type="SUPFAM" id="SSF53335">
    <property type="entry name" value="S-adenosyl-L-methionine-dependent methyltransferases"/>
    <property type="match status" value="1"/>
</dbReference>
<evidence type="ECO:0000259" key="1">
    <source>
        <dbReference type="Pfam" id="PF08241"/>
    </source>
</evidence>
<gene>
    <name evidence="2" type="ORF">pC6.5b_362</name>
</gene>
<dbReference type="Gene3D" id="3.40.50.150">
    <property type="entry name" value="Vaccinia Virus protein VP39"/>
    <property type="match status" value="1"/>
</dbReference>
<dbReference type="GO" id="GO:0008757">
    <property type="term" value="F:S-adenosylmethionine-dependent methyltransferase activity"/>
    <property type="evidence" value="ECO:0007669"/>
    <property type="project" value="InterPro"/>
</dbReference>